<dbReference type="Gene3D" id="3.40.190.10">
    <property type="entry name" value="Periplasmic binding protein-like II"/>
    <property type="match status" value="2"/>
</dbReference>
<evidence type="ECO:0000256" key="7">
    <source>
        <dbReference type="SAM" id="SignalP"/>
    </source>
</evidence>
<evidence type="ECO:0000256" key="3">
    <source>
        <dbReference type="ARBA" id="ARBA00022729"/>
    </source>
</evidence>
<evidence type="ECO:0000313" key="9">
    <source>
        <dbReference type="EMBL" id="TNG92451.1"/>
    </source>
</evidence>
<reference evidence="8 10" key="1">
    <citation type="submission" date="2019-03" db="EMBL/GenBank/DDBJ databases">
        <title>Genomic Encyclopedia of Type Strains, Phase IV (KMG-IV): sequencing the most valuable type-strain genomes for metagenomic binning, comparative biology and taxonomic classification.</title>
        <authorList>
            <person name="Goeker M."/>
        </authorList>
    </citation>
    <scope>NUCLEOTIDE SEQUENCE [LARGE SCALE GENOMIC DNA]</scope>
    <source>
        <strain evidence="8 10">DSM 28140</strain>
    </source>
</reference>
<evidence type="ECO:0000256" key="6">
    <source>
        <dbReference type="PIRSR" id="PIRSR019574-1"/>
    </source>
</evidence>
<dbReference type="PANTHER" id="PTHR30222">
    <property type="entry name" value="SPERMIDINE/PUTRESCINE-BINDING PERIPLASMIC PROTEIN"/>
    <property type="match status" value="1"/>
</dbReference>
<comment type="similarity">
    <text evidence="5">Belongs to the bacterial solute-binding protein PotD/PotF family.</text>
</comment>
<evidence type="ECO:0000256" key="4">
    <source>
        <dbReference type="ARBA" id="ARBA00022764"/>
    </source>
</evidence>
<accession>A0A4R3Y986</accession>
<dbReference type="PIRSF" id="PIRSF019574">
    <property type="entry name" value="Periplasmic_polyamine_BP"/>
    <property type="match status" value="1"/>
</dbReference>
<feature type="binding site" evidence="6">
    <location>
        <position position="327"/>
    </location>
    <ligand>
        <name>spermidine</name>
        <dbReference type="ChEBI" id="CHEBI:57834"/>
    </ligand>
</feature>
<protein>
    <recommendedName>
        <fullName evidence="5">Putrescine-binding periplasmic protein</fullName>
    </recommendedName>
</protein>
<dbReference type="PANTHER" id="PTHR30222:SF17">
    <property type="entry name" value="SPERMIDINE_PUTRESCINE-BINDING PERIPLASMIC PROTEIN"/>
    <property type="match status" value="1"/>
</dbReference>
<dbReference type="EMBL" id="VDGV01000029">
    <property type="protein sequence ID" value="TNG92451.1"/>
    <property type="molecule type" value="Genomic_DNA"/>
</dbReference>
<evidence type="ECO:0000256" key="5">
    <source>
        <dbReference type="PIRNR" id="PIRNR019574"/>
    </source>
</evidence>
<dbReference type="Pfam" id="PF13416">
    <property type="entry name" value="SBP_bac_8"/>
    <property type="match status" value="1"/>
</dbReference>
<dbReference type="GO" id="GO:0019808">
    <property type="term" value="F:polyamine binding"/>
    <property type="evidence" value="ECO:0007669"/>
    <property type="project" value="InterPro"/>
</dbReference>
<dbReference type="EMBL" id="SMCP01000005">
    <property type="protein sequence ID" value="TCV87184.1"/>
    <property type="molecule type" value="Genomic_DNA"/>
</dbReference>
<dbReference type="SUPFAM" id="SSF53850">
    <property type="entry name" value="Periplasmic binding protein-like II"/>
    <property type="match status" value="1"/>
</dbReference>
<dbReference type="Proteomes" id="UP000294619">
    <property type="component" value="Unassembled WGS sequence"/>
</dbReference>
<dbReference type="InterPro" id="IPR001188">
    <property type="entry name" value="Sperm_putr-bd"/>
</dbReference>
<comment type="caution">
    <text evidence="8">The sequence shown here is derived from an EMBL/GenBank/DDBJ whole genome shotgun (WGS) entry which is preliminary data.</text>
</comment>
<dbReference type="GO" id="GO:0042597">
    <property type="term" value="C:periplasmic space"/>
    <property type="evidence" value="ECO:0007669"/>
    <property type="project" value="UniProtKB-SubCell"/>
</dbReference>
<feature type="binding site" evidence="6">
    <location>
        <begin position="168"/>
        <end position="171"/>
    </location>
    <ligand>
        <name>spermidine</name>
        <dbReference type="ChEBI" id="CHEBI:57834"/>
    </ligand>
</feature>
<keyword evidence="11" id="KW-1185">Reference proteome</keyword>
<organism evidence="8 10">
    <name type="scientific">Testudinibacter aquarius</name>
    <dbReference type="NCBI Taxonomy" id="1524974"/>
    <lineage>
        <taxon>Bacteria</taxon>
        <taxon>Pseudomonadati</taxon>
        <taxon>Pseudomonadota</taxon>
        <taxon>Gammaproteobacteria</taxon>
        <taxon>Pasteurellales</taxon>
        <taxon>Pasteurellaceae</taxon>
        <taxon>Testudinibacter</taxon>
    </lineage>
</organism>
<gene>
    <name evidence="8" type="ORF">EDC16_105101</name>
    <name evidence="9" type="ORF">FHQ21_04245</name>
</gene>
<proteinExistence type="inferred from homology"/>
<sequence length="348" mass="38900">MKKLSTVFTVGILGLAVQTAANAKDEVIYLYDWAEYIPPGLLEDFTAETGIKVIFSSFESNETMYAKMKTMGDSGGYDVIAPSNYFVSKMRKEGMLMPLDHSKLPSLQELDPEMLDKPYDPGNQYSVPQIFGATAIAYNSDIYPAGTFNSWNDLWKPEFKDKLQLTDDARELFHMTLVTMGEDPNTTNPELIKKAYEKLLTLRPNVLTFNSDNPANSFIAGEVNAGMLWNGSAFIARKEGMPINISWPKEGAIFWMDTLAIPATSKNPEAAHKLINYLISAPVAEKVALEVGYPTPNLLARKKLPKEIVEDSQLYPPLEVMKSSIWQDDVGDVSAVYENYFQQFKAAK</sequence>
<comment type="function">
    <text evidence="5">Required for the activity of the bacterial periplasmic transport system of putrescine.</text>
</comment>
<evidence type="ECO:0000313" key="11">
    <source>
        <dbReference type="Proteomes" id="UP000305526"/>
    </source>
</evidence>
<feature type="binding site" evidence="6">
    <location>
        <position position="35"/>
    </location>
    <ligand>
        <name>spermidine</name>
        <dbReference type="ChEBI" id="CHEBI:57834"/>
    </ligand>
</feature>
<feature type="chain" id="PRO_5020245615" description="Putrescine-binding periplasmic protein" evidence="7">
    <location>
        <begin position="24"/>
        <end position="348"/>
    </location>
</feature>
<dbReference type="GO" id="GO:0015846">
    <property type="term" value="P:polyamine transport"/>
    <property type="evidence" value="ECO:0007669"/>
    <property type="project" value="InterPro"/>
</dbReference>
<name>A0A4R3Y986_9PAST</name>
<dbReference type="Proteomes" id="UP000305526">
    <property type="component" value="Unassembled WGS sequence"/>
</dbReference>
<dbReference type="RefSeq" id="WP_132966628.1">
    <property type="nucleotide sequence ID" value="NZ_LEKL01000063.1"/>
</dbReference>
<keyword evidence="4 5" id="KW-0574">Periplasm</keyword>
<reference evidence="9 11" key="2">
    <citation type="submission" date="2019-05" db="EMBL/GenBank/DDBJ databases">
        <title>Pasteurellaceae isolates from reptiles.</title>
        <authorList>
            <person name="Bojesen A.M."/>
            <person name="Lund E."/>
        </authorList>
    </citation>
    <scope>NUCLEOTIDE SEQUENCE [LARGE SCALE GENOMIC DNA]</scope>
    <source>
        <strain evidence="9 11">ELNT2x</strain>
    </source>
</reference>
<dbReference type="AlphaFoldDB" id="A0A4R3Y986"/>
<keyword evidence="2 5" id="KW-0813">Transport</keyword>
<feature type="signal peptide" evidence="7">
    <location>
        <begin position="1"/>
        <end position="23"/>
    </location>
</feature>
<evidence type="ECO:0000256" key="2">
    <source>
        <dbReference type="ARBA" id="ARBA00022448"/>
    </source>
</evidence>
<dbReference type="InterPro" id="IPR006059">
    <property type="entry name" value="SBP"/>
</dbReference>
<dbReference type="PRINTS" id="PR00909">
    <property type="entry name" value="SPERMDNBNDNG"/>
</dbReference>
<keyword evidence="3 7" id="KW-0732">Signal</keyword>
<evidence type="ECO:0000256" key="1">
    <source>
        <dbReference type="ARBA" id="ARBA00004418"/>
    </source>
</evidence>
<evidence type="ECO:0000313" key="8">
    <source>
        <dbReference type="EMBL" id="TCV87184.1"/>
    </source>
</evidence>
<feature type="binding site" evidence="6">
    <location>
        <position position="85"/>
    </location>
    <ligand>
        <name>spermidine</name>
        <dbReference type="ChEBI" id="CHEBI:57834"/>
    </ligand>
</feature>
<evidence type="ECO:0000313" key="10">
    <source>
        <dbReference type="Proteomes" id="UP000294619"/>
    </source>
</evidence>
<comment type="subcellular location">
    <subcellularLocation>
        <location evidence="1 5">Periplasm</location>
    </subcellularLocation>
</comment>